<evidence type="ECO:0000256" key="2">
    <source>
        <dbReference type="SAM" id="SignalP"/>
    </source>
</evidence>
<keyword evidence="2" id="KW-0732">Signal</keyword>
<dbReference type="EMBL" id="VDHJ01000003">
    <property type="protein sequence ID" value="TNL99362.1"/>
    <property type="molecule type" value="Genomic_DNA"/>
</dbReference>
<name>A0A5C4U645_9CORY</name>
<accession>A0A5C4U645</accession>
<evidence type="ECO:0000256" key="1">
    <source>
        <dbReference type="SAM" id="MobiDB-lite"/>
    </source>
</evidence>
<dbReference type="PROSITE" id="PS51257">
    <property type="entry name" value="PROKAR_LIPOPROTEIN"/>
    <property type="match status" value="1"/>
</dbReference>
<sequence>MFASLSRVAPAVAVVAAVPLVLSACGSKEESANAPAPTSTVTSSAKPSSSATTTSSSTTSAKESTTKPSDQPKSPQKGDSANAPAVPVPAPGAAAAGENPFENGDIQVAEIDPIQGQPANPDQVHQITTLVGGLYEQQTLHDFLLYMPRHSCQEVVAEQGGEKAFNLDGVPNMPMNNFPGWNASGIKDVSNVVVNGDVASASITASTAEGTDTKTQRFRNEGGEWKFCR</sequence>
<evidence type="ECO:0000313" key="4">
    <source>
        <dbReference type="Proteomes" id="UP000312032"/>
    </source>
</evidence>
<gene>
    <name evidence="3" type="ORF">FHE74_03120</name>
</gene>
<feature type="compositionally biased region" description="Low complexity" evidence="1">
    <location>
        <begin position="32"/>
        <end position="69"/>
    </location>
</feature>
<dbReference type="OrthoDB" id="4426207at2"/>
<feature type="signal peptide" evidence="2">
    <location>
        <begin position="1"/>
        <end position="24"/>
    </location>
</feature>
<feature type="compositionally biased region" description="Low complexity" evidence="1">
    <location>
        <begin position="81"/>
        <end position="100"/>
    </location>
</feature>
<keyword evidence="4" id="KW-1185">Reference proteome</keyword>
<organism evidence="3 4">
    <name type="scientific">Corynebacterium tapiri</name>
    <dbReference type="NCBI Taxonomy" id="1448266"/>
    <lineage>
        <taxon>Bacteria</taxon>
        <taxon>Bacillati</taxon>
        <taxon>Actinomycetota</taxon>
        <taxon>Actinomycetes</taxon>
        <taxon>Mycobacteriales</taxon>
        <taxon>Corynebacteriaceae</taxon>
        <taxon>Corynebacterium</taxon>
    </lineage>
</organism>
<feature type="region of interest" description="Disordered" evidence="1">
    <location>
        <begin position="27"/>
        <end position="100"/>
    </location>
</feature>
<comment type="caution">
    <text evidence="3">The sequence shown here is derived from an EMBL/GenBank/DDBJ whole genome shotgun (WGS) entry which is preliminary data.</text>
</comment>
<reference evidence="3 4" key="1">
    <citation type="submission" date="2019-06" db="EMBL/GenBank/DDBJ databases">
        <authorList>
            <person name="Li J."/>
        </authorList>
    </citation>
    <scope>NUCLEOTIDE SEQUENCE [LARGE SCALE GENOMIC DNA]</scope>
    <source>
        <strain evidence="3 4">LMG 28165</strain>
    </source>
</reference>
<dbReference type="Proteomes" id="UP000312032">
    <property type="component" value="Unassembled WGS sequence"/>
</dbReference>
<dbReference type="RefSeq" id="WP_139465038.1">
    <property type="nucleotide sequence ID" value="NZ_VDHJ01000003.1"/>
</dbReference>
<proteinExistence type="predicted"/>
<protein>
    <recommendedName>
        <fullName evidence="5">Secreted protein</fullName>
    </recommendedName>
</protein>
<evidence type="ECO:0008006" key="5">
    <source>
        <dbReference type="Google" id="ProtNLM"/>
    </source>
</evidence>
<dbReference type="AlphaFoldDB" id="A0A5C4U645"/>
<evidence type="ECO:0000313" key="3">
    <source>
        <dbReference type="EMBL" id="TNL99362.1"/>
    </source>
</evidence>
<feature type="chain" id="PRO_5038906205" description="Secreted protein" evidence="2">
    <location>
        <begin position="25"/>
        <end position="229"/>
    </location>
</feature>